<evidence type="ECO:0000313" key="5">
    <source>
        <dbReference type="EMBL" id="AZV41451.1"/>
    </source>
</evidence>
<protein>
    <submittedName>
        <fullName evidence="5">FMN-dependent NADH-azoreductase</fullName>
    </submittedName>
    <submittedName>
        <fullName evidence="6">NAD(P)H-dependent oxidoreductase</fullName>
    </submittedName>
</protein>
<dbReference type="SUPFAM" id="SSF52218">
    <property type="entry name" value="Flavoproteins"/>
    <property type="match status" value="1"/>
</dbReference>
<dbReference type="KEGG" id="pasa:BAOM_0840"/>
<dbReference type="PANTHER" id="PTHR30543">
    <property type="entry name" value="CHROMATE REDUCTASE"/>
    <property type="match status" value="1"/>
</dbReference>
<accession>A0A398B960</accession>
<evidence type="ECO:0000313" key="7">
    <source>
        <dbReference type="Proteomes" id="UP000266016"/>
    </source>
</evidence>
<dbReference type="PANTHER" id="PTHR30543:SF21">
    <property type="entry name" value="NAD(P)H-DEPENDENT FMN REDUCTASE LOT6"/>
    <property type="match status" value="1"/>
</dbReference>
<proteinExistence type="inferred from homology"/>
<keyword evidence="3" id="KW-0560">Oxidoreductase</keyword>
<reference evidence="5 8" key="1">
    <citation type="submission" date="2018-01" db="EMBL/GenBank/DDBJ databases">
        <title>Bacillus asahii Genome sequencing and assembly.</title>
        <authorList>
            <person name="Jiang H."/>
            <person name="Feng Y."/>
            <person name="Zhao F."/>
            <person name="Lin X."/>
        </authorList>
    </citation>
    <scope>NUCLEOTIDE SEQUENCE [LARGE SCALE GENOMIC DNA]</scope>
    <source>
        <strain evidence="5 8">OM18</strain>
    </source>
</reference>
<dbReference type="GO" id="GO:0016491">
    <property type="term" value="F:oxidoreductase activity"/>
    <property type="evidence" value="ECO:0007669"/>
    <property type="project" value="UniProtKB-KW"/>
</dbReference>
<evidence type="ECO:0000256" key="3">
    <source>
        <dbReference type="ARBA" id="ARBA00023002"/>
    </source>
</evidence>
<evidence type="ECO:0000259" key="4">
    <source>
        <dbReference type="Pfam" id="PF03358"/>
    </source>
</evidence>
<keyword evidence="7" id="KW-1185">Reference proteome</keyword>
<dbReference type="Gene3D" id="3.40.50.360">
    <property type="match status" value="1"/>
</dbReference>
<keyword evidence="2" id="KW-0521">NADP</keyword>
<dbReference type="FunFam" id="3.40.50.360:FF:000022">
    <property type="entry name" value="NADPH azoreductase"/>
    <property type="match status" value="1"/>
</dbReference>
<evidence type="ECO:0000256" key="1">
    <source>
        <dbReference type="ARBA" id="ARBA00009428"/>
    </source>
</evidence>
<dbReference type="Proteomes" id="UP000283095">
    <property type="component" value="Chromosome"/>
</dbReference>
<dbReference type="InterPro" id="IPR050712">
    <property type="entry name" value="NAD(P)H-dep_reductase"/>
</dbReference>
<feature type="domain" description="NADPH-dependent FMN reductase-like" evidence="4">
    <location>
        <begin position="1"/>
        <end position="137"/>
    </location>
</feature>
<organism evidence="6 7">
    <name type="scientific">Peribacillus asahii</name>
    <dbReference type="NCBI Taxonomy" id="228899"/>
    <lineage>
        <taxon>Bacteria</taxon>
        <taxon>Bacillati</taxon>
        <taxon>Bacillota</taxon>
        <taxon>Bacilli</taxon>
        <taxon>Bacillales</taxon>
        <taxon>Bacillaceae</taxon>
        <taxon>Peribacillus</taxon>
    </lineage>
</organism>
<dbReference type="OrthoDB" id="9790975at2"/>
<reference evidence="6 7" key="2">
    <citation type="submission" date="2018-08" db="EMBL/GenBank/DDBJ databases">
        <title>Bacillus jemisoniae sp. nov., Bacillus chryseoplanitiae sp. nov., Bacillus resnikiae sp. nov., and Bacillus frankliniae sp. nov., isolated from Viking spacecraft and associated surfaces.</title>
        <authorList>
            <person name="Seuylemezian A."/>
            <person name="Vaishampayan P."/>
        </authorList>
    </citation>
    <scope>NUCLEOTIDE SEQUENCE [LARGE SCALE GENOMIC DNA]</scope>
    <source>
        <strain evidence="6 7">MA001</strain>
    </source>
</reference>
<dbReference type="InterPro" id="IPR029039">
    <property type="entry name" value="Flavoprotein-like_sf"/>
</dbReference>
<sequence length="175" mass="18842">MKLVIINGSPRKQGRTGIASRFISRTYGAELIDLSTSSLPLYKGEAEQYQLEEVVQLQQAIKEADGVILATPEYHNSMSGALKNALDFLSAEQFTNKPVALLAVAGGGKGGINALNSMRTVGRGVYANVIPKQLALDPDQFDYEHDGLNEAAAKSVAELIDELNLYAKAFQAVTK</sequence>
<dbReference type="InterPro" id="IPR005025">
    <property type="entry name" value="FMN_Rdtase-like_dom"/>
</dbReference>
<dbReference type="RefSeq" id="WP_119116992.1">
    <property type="nucleotide sequence ID" value="NZ_CP026095.1"/>
</dbReference>
<dbReference type="Pfam" id="PF03358">
    <property type="entry name" value="FMN_red"/>
    <property type="match status" value="1"/>
</dbReference>
<dbReference type="GO" id="GO:0005829">
    <property type="term" value="C:cytosol"/>
    <property type="evidence" value="ECO:0007669"/>
    <property type="project" value="TreeGrafter"/>
</dbReference>
<gene>
    <name evidence="5" type="primary">azr</name>
    <name evidence="5" type="ORF">BAOM_0840</name>
    <name evidence="6" type="ORF">D1953_09735</name>
</gene>
<dbReference type="AlphaFoldDB" id="A0A398B960"/>
<evidence type="ECO:0000313" key="8">
    <source>
        <dbReference type="Proteomes" id="UP000283095"/>
    </source>
</evidence>
<evidence type="ECO:0000313" key="6">
    <source>
        <dbReference type="EMBL" id="RID86054.1"/>
    </source>
</evidence>
<dbReference type="EMBL" id="QWVS01000016">
    <property type="protein sequence ID" value="RID86054.1"/>
    <property type="molecule type" value="Genomic_DNA"/>
</dbReference>
<name>A0A398B960_9BACI</name>
<dbReference type="EMBL" id="CP026095">
    <property type="protein sequence ID" value="AZV41451.1"/>
    <property type="molecule type" value="Genomic_DNA"/>
</dbReference>
<dbReference type="Proteomes" id="UP000266016">
    <property type="component" value="Unassembled WGS sequence"/>
</dbReference>
<comment type="similarity">
    <text evidence="1">Belongs to the azoreductase type 2 family.</text>
</comment>
<dbReference type="GO" id="GO:0010181">
    <property type="term" value="F:FMN binding"/>
    <property type="evidence" value="ECO:0007669"/>
    <property type="project" value="TreeGrafter"/>
</dbReference>
<evidence type="ECO:0000256" key="2">
    <source>
        <dbReference type="ARBA" id="ARBA00022857"/>
    </source>
</evidence>